<reference evidence="3" key="1">
    <citation type="journal article" date="2019" name="Int. J. Syst. Evol. Microbiol.">
        <title>The Global Catalogue of Microorganisms (GCM) 10K type strain sequencing project: providing services to taxonomists for standard genome sequencing and annotation.</title>
        <authorList>
            <consortium name="The Broad Institute Genomics Platform"/>
            <consortium name="The Broad Institute Genome Sequencing Center for Infectious Disease"/>
            <person name="Wu L."/>
            <person name="Ma J."/>
        </authorList>
    </citation>
    <scope>NUCLEOTIDE SEQUENCE [LARGE SCALE GENOMIC DNA]</scope>
    <source>
        <strain evidence="3">CCUG 53903</strain>
    </source>
</reference>
<name>A0ABW1CEE2_9ACTN</name>
<proteinExistence type="predicted"/>
<keyword evidence="1" id="KW-0472">Membrane</keyword>
<evidence type="ECO:0000313" key="2">
    <source>
        <dbReference type="EMBL" id="MFC5824079.1"/>
    </source>
</evidence>
<feature type="transmembrane region" description="Helical" evidence="1">
    <location>
        <begin position="12"/>
        <end position="31"/>
    </location>
</feature>
<dbReference type="EMBL" id="JBHSPA010000013">
    <property type="protein sequence ID" value="MFC5824079.1"/>
    <property type="molecule type" value="Genomic_DNA"/>
</dbReference>
<keyword evidence="1" id="KW-0812">Transmembrane</keyword>
<dbReference type="RefSeq" id="WP_379513611.1">
    <property type="nucleotide sequence ID" value="NZ_JBHSPA010000013.1"/>
</dbReference>
<dbReference type="Proteomes" id="UP001596058">
    <property type="component" value="Unassembled WGS sequence"/>
</dbReference>
<keyword evidence="1" id="KW-1133">Transmembrane helix</keyword>
<evidence type="ECO:0000313" key="3">
    <source>
        <dbReference type="Proteomes" id="UP001596058"/>
    </source>
</evidence>
<keyword evidence="3" id="KW-1185">Reference proteome</keyword>
<feature type="transmembrane region" description="Helical" evidence="1">
    <location>
        <begin position="121"/>
        <end position="138"/>
    </location>
</feature>
<accession>A0ABW1CEE2</accession>
<protein>
    <submittedName>
        <fullName evidence="2">DUF3592 domain-containing protein</fullName>
    </submittedName>
</protein>
<comment type="caution">
    <text evidence="2">The sequence shown here is derived from an EMBL/GenBank/DDBJ whole genome shotgun (WGS) entry which is preliminary data.</text>
</comment>
<organism evidence="2 3">
    <name type="scientific">Nonomuraea insulae</name>
    <dbReference type="NCBI Taxonomy" id="1616787"/>
    <lineage>
        <taxon>Bacteria</taxon>
        <taxon>Bacillati</taxon>
        <taxon>Actinomycetota</taxon>
        <taxon>Actinomycetes</taxon>
        <taxon>Streptosporangiales</taxon>
        <taxon>Streptosporangiaceae</taxon>
        <taxon>Nonomuraea</taxon>
    </lineage>
</organism>
<sequence length="161" mass="18339">MRDRLSSIHGQIAIVLMLIAIGMSVATVNDFRAVQRLRESGVSAMATVVRTETSRYSSDDAIVRFTTRDGRHIQTRVDGSRWQGRPLIDDQRQVLYEPADPSGNVLDPQAGFMQIVSPRKVVVVLLAVPLAVLLWWRQADAFFWLSFWITRMKRRRGTADR</sequence>
<gene>
    <name evidence="2" type="ORF">ACFPZ3_09485</name>
</gene>
<evidence type="ECO:0000256" key="1">
    <source>
        <dbReference type="SAM" id="Phobius"/>
    </source>
</evidence>